<feature type="binding site" evidence="6">
    <location>
        <position position="82"/>
    </location>
    <ligand>
        <name>[4Fe-4S] cluster</name>
        <dbReference type="ChEBI" id="CHEBI:49883"/>
        <note>4Fe-4S-S-AdoMet</note>
    </ligand>
</feature>
<dbReference type="GO" id="GO:0051539">
    <property type="term" value="F:4 iron, 4 sulfur cluster binding"/>
    <property type="evidence" value="ECO:0007669"/>
    <property type="project" value="UniProtKB-KW"/>
</dbReference>
<comment type="cofactor">
    <cofactor evidence="6">
        <name>[4Fe-4S] cluster</name>
        <dbReference type="ChEBI" id="CHEBI:49883"/>
    </cofactor>
    <text evidence="6">Binds 1 [4Fe-4S] cluster. The cluster is coordinated with 3 cysteines and an exchangeable S-adenosyl-L-methionine.</text>
</comment>
<keyword evidence="5 6" id="KW-0411">Iron-sulfur</keyword>
<dbReference type="PANTHER" id="PTHR30352">
    <property type="entry name" value="PYRUVATE FORMATE-LYASE-ACTIVATING ENZYME"/>
    <property type="match status" value="1"/>
</dbReference>
<keyword evidence="1" id="KW-0004">4Fe-4S</keyword>
<dbReference type="InterPro" id="IPR034457">
    <property type="entry name" value="Organic_radical-activating"/>
</dbReference>
<evidence type="ECO:0000256" key="4">
    <source>
        <dbReference type="ARBA" id="ARBA00023004"/>
    </source>
</evidence>
<accession>A0A7V5NYU1</accession>
<dbReference type="Pfam" id="PF04055">
    <property type="entry name" value="Radical_SAM"/>
    <property type="match status" value="1"/>
</dbReference>
<dbReference type="InterPro" id="IPR007197">
    <property type="entry name" value="rSAM"/>
</dbReference>
<proteinExistence type="predicted"/>
<dbReference type="InterPro" id="IPR027596">
    <property type="entry name" value="AmmeMemoSam_rS"/>
</dbReference>
<dbReference type="PANTHER" id="PTHR30352:SF5">
    <property type="entry name" value="PYRUVATE FORMATE-LYASE 1-ACTIVATING ENZYME"/>
    <property type="match status" value="1"/>
</dbReference>
<dbReference type="SFLD" id="SFLDS00029">
    <property type="entry name" value="Radical_SAM"/>
    <property type="match status" value="1"/>
</dbReference>
<feature type="binding site" evidence="6">
    <location>
        <position position="89"/>
    </location>
    <ligand>
        <name>[4Fe-4S] cluster</name>
        <dbReference type="ChEBI" id="CHEBI:49883"/>
        <note>4Fe-4S-S-AdoMet</note>
    </ligand>
</feature>
<dbReference type="InterPro" id="IPR013785">
    <property type="entry name" value="Aldolase_TIM"/>
</dbReference>
<comment type="caution">
    <text evidence="8">The sequence shown here is derived from an EMBL/GenBank/DDBJ whole genome shotgun (WGS) entry which is preliminary data.</text>
</comment>
<dbReference type="InterPro" id="IPR016431">
    <property type="entry name" value="Pyrv-formate_lyase-activ_prd"/>
</dbReference>
<feature type="binding site" evidence="6">
    <location>
        <position position="86"/>
    </location>
    <ligand>
        <name>[4Fe-4S] cluster</name>
        <dbReference type="ChEBI" id="CHEBI:49883"/>
        <note>4Fe-4S-S-AdoMet</note>
    </ligand>
</feature>
<evidence type="ECO:0000256" key="5">
    <source>
        <dbReference type="ARBA" id="ARBA00023014"/>
    </source>
</evidence>
<sequence length="338" mass="38517">MKEALLYEKLADQLVRCHLCNHRCKIPPDKFGICHVRYNRDGVLYTLVYGKVIAKHVDPIEKKPLFHFLPGSRSFSIGTVGCNFQCDFCQNFEISQYPRIEGRVIGEETSPEEVVEAALATGCQTISYTYNEPTVFFEFAYDCARLATPKGLRNIFVSNGYMTKEALDTIYPHLHGANVDLKAFREEFYHKHCKARLAPVLETLKHLKKQGVWLEVTTLIIPGENDDPGELRDIATFIKEELGPETPWHVTRFYPRYRLLTRPATPVETLRQAYRIGKEVGLKYVYTGNVPGEEGENTYCPGCNALLIERYGFMVNSYRLTPEGKCPECGLAIEGVWS</sequence>
<evidence type="ECO:0000259" key="7">
    <source>
        <dbReference type="PROSITE" id="PS51918"/>
    </source>
</evidence>
<dbReference type="AlphaFoldDB" id="A0A7V5NYU1"/>
<evidence type="ECO:0000256" key="6">
    <source>
        <dbReference type="PIRSR" id="PIRSR004869-50"/>
    </source>
</evidence>
<evidence type="ECO:0000256" key="2">
    <source>
        <dbReference type="ARBA" id="ARBA00022691"/>
    </source>
</evidence>
<dbReference type="PROSITE" id="PS51918">
    <property type="entry name" value="RADICAL_SAM"/>
    <property type="match status" value="1"/>
</dbReference>
<evidence type="ECO:0000313" key="8">
    <source>
        <dbReference type="EMBL" id="HHI96703.1"/>
    </source>
</evidence>
<dbReference type="CDD" id="cd01335">
    <property type="entry name" value="Radical_SAM"/>
    <property type="match status" value="1"/>
</dbReference>
<evidence type="ECO:0000256" key="3">
    <source>
        <dbReference type="ARBA" id="ARBA00022723"/>
    </source>
</evidence>
<name>A0A7V5NYU1_9BACT</name>
<dbReference type="InterPro" id="IPR058240">
    <property type="entry name" value="rSAM_sf"/>
</dbReference>
<keyword evidence="3 6" id="KW-0479">Metal-binding</keyword>
<keyword evidence="4 6" id="KW-0408">Iron</keyword>
<dbReference type="SFLD" id="SFLDG01101">
    <property type="entry name" value="Uncharacterised_Radical_SAM_Su"/>
    <property type="match status" value="1"/>
</dbReference>
<evidence type="ECO:0000256" key="1">
    <source>
        <dbReference type="ARBA" id="ARBA00022485"/>
    </source>
</evidence>
<gene>
    <name evidence="8" type="primary">amrS</name>
    <name evidence="8" type="ORF">ENJ96_02500</name>
</gene>
<reference evidence="8" key="1">
    <citation type="journal article" date="2020" name="mSystems">
        <title>Genome- and Community-Level Interaction Insights into Carbon Utilization and Element Cycling Functions of Hydrothermarchaeota in Hydrothermal Sediment.</title>
        <authorList>
            <person name="Zhou Z."/>
            <person name="Liu Y."/>
            <person name="Xu W."/>
            <person name="Pan J."/>
            <person name="Luo Z.H."/>
            <person name="Li M."/>
        </authorList>
    </citation>
    <scope>NUCLEOTIDE SEQUENCE [LARGE SCALE GENOMIC DNA]</scope>
    <source>
        <strain evidence="8">HyVt-533</strain>
    </source>
</reference>
<dbReference type="EMBL" id="DROK01000070">
    <property type="protein sequence ID" value="HHI96703.1"/>
    <property type="molecule type" value="Genomic_DNA"/>
</dbReference>
<dbReference type="Gene3D" id="3.20.20.70">
    <property type="entry name" value="Aldolase class I"/>
    <property type="match status" value="1"/>
</dbReference>
<dbReference type="GO" id="GO:0003824">
    <property type="term" value="F:catalytic activity"/>
    <property type="evidence" value="ECO:0007669"/>
    <property type="project" value="InterPro"/>
</dbReference>
<organism evidence="8">
    <name type="scientific">Thermodesulfatator atlanticus</name>
    <dbReference type="NCBI Taxonomy" id="501497"/>
    <lineage>
        <taxon>Bacteria</taxon>
        <taxon>Pseudomonadati</taxon>
        <taxon>Thermodesulfobacteriota</taxon>
        <taxon>Thermodesulfobacteria</taxon>
        <taxon>Thermodesulfobacteriales</taxon>
        <taxon>Thermodesulfatatoraceae</taxon>
        <taxon>Thermodesulfatator</taxon>
    </lineage>
</organism>
<dbReference type="GO" id="GO:0046872">
    <property type="term" value="F:metal ion binding"/>
    <property type="evidence" value="ECO:0007669"/>
    <property type="project" value="UniProtKB-KW"/>
</dbReference>
<dbReference type="SUPFAM" id="SSF102114">
    <property type="entry name" value="Radical SAM enzymes"/>
    <property type="match status" value="1"/>
</dbReference>
<feature type="domain" description="Radical SAM core" evidence="7">
    <location>
        <begin position="67"/>
        <end position="283"/>
    </location>
</feature>
<dbReference type="NCBIfam" id="TIGR04337">
    <property type="entry name" value="AmmeMemoSam_rS"/>
    <property type="match status" value="1"/>
</dbReference>
<keyword evidence="2 6" id="KW-0949">S-adenosyl-L-methionine</keyword>
<dbReference type="PIRSF" id="PIRSF004869">
    <property type="entry name" value="PflX_prd"/>
    <property type="match status" value="1"/>
</dbReference>
<dbReference type="Proteomes" id="UP000886101">
    <property type="component" value="Unassembled WGS sequence"/>
</dbReference>
<protein>
    <submittedName>
        <fullName evidence="8">AmmeMemoRadiSam system radical SAM enzyme</fullName>
    </submittedName>
</protein>